<accession>A0A917EBK6</accession>
<sequence length="439" mass="45879">MMGSPPNIPTLVLRSASLSGKFDGEFHLAGTALPGQSVGLLLEASATGADYAWKTVTADATGHYDGVLQGFQLGLGKSFEELDFVALTGESEEFVSNDVLVAMGTGSGIKAHLAHYAGNTQLGAILFTGSANLTFGSKAELDRTRVAYADVLGKIVGNYTLTVATADLKERHTDVYDKAGQLTKATTVDVASGAITALAYDAKGALSHKTYRHDGVREETDYAIANKPYASQHAVYDAKGHILSAERHYADGTLAFTQLVKADGSSEVHSYDKAGRESVKIAGDLSGERDVFEFSYAGAANTASTTTRTHYGVDNAKQWIDQTAADGSHVQTAKAAGVVLASHAGVADTLVAFNGGSDHFVFGAGFGKDKVIGFEAQRDVLVFDEDLASSFASLQSHVTQTGSGTLISFGADTILLKGIAAASLTAENVHFAAHDLLLV</sequence>
<dbReference type="AlphaFoldDB" id="A0A917EBK6"/>
<dbReference type="SUPFAM" id="SSF51120">
    <property type="entry name" value="beta-Roll"/>
    <property type="match status" value="1"/>
</dbReference>
<evidence type="ECO:0008006" key="3">
    <source>
        <dbReference type="Google" id="ProtNLM"/>
    </source>
</evidence>
<organism evidence="1 2">
    <name type="scientific">Aureimonas endophytica</name>
    <dbReference type="NCBI Taxonomy" id="2027858"/>
    <lineage>
        <taxon>Bacteria</taxon>
        <taxon>Pseudomonadati</taxon>
        <taxon>Pseudomonadota</taxon>
        <taxon>Alphaproteobacteria</taxon>
        <taxon>Hyphomicrobiales</taxon>
        <taxon>Aurantimonadaceae</taxon>
        <taxon>Aureimonas</taxon>
    </lineage>
</organism>
<dbReference type="InterPro" id="IPR011049">
    <property type="entry name" value="Serralysin-like_metalloprot_C"/>
</dbReference>
<dbReference type="EMBL" id="BMIQ01000009">
    <property type="protein sequence ID" value="GGE21440.1"/>
    <property type="molecule type" value="Genomic_DNA"/>
</dbReference>
<proteinExistence type="predicted"/>
<protein>
    <recommendedName>
        <fullName evidence="3">YD repeat-containing protein</fullName>
    </recommendedName>
</protein>
<reference evidence="1" key="2">
    <citation type="submission" date="2020-09" db="EMBL/GenBank/DDBJ databases">
        <authorList>
            <person name="Sun Q."/>
            <person name="Zhou Y."/>
        </authorList>
    </citation>
    <scope>NUCLEOTIDE SEQUENCE</scope>
    <source>
        <strain evidence="1">CGMCC 1.15367</strain>
    </source>
</reference>
<comment type="caution">
    <text evidence="1">The sequence shown here is derived from an EMBL/GenBank/DDBJ whole genome shotgun (WGS) entry which is preliminary data.</text>
</comment>
<name>A0A917EBK6_9HYPH</name>
<dbReference type="Proteomes" id="UP000644699">
    <property type="component" value="Unassembled WGS sequence"/>
</dbReference>
<dbReference type="Gene3D" id="3.90.930.1">
    <property type="match status" value="1"/>
</dbReference>
<evidence type="ECO:0000313" key="2">
    <source>
        <dbReference type="Proteomes" id="UP000644699"/>
    </source>
</evidence>
<evidence type="ECO:0000313" key="1">
    <source>
        <dbReference type="EMBL" id="GGE21440.1"/>
    </source>
</evidence>
<keyword evidence="2" id="KW-1185">Reference proteome</keyword>
<gene>
    <name evidence="1" type="ORF">GCM10011390_45960</name>
</gene>
<reference evidence="1" key="1">
    <citation type="journal article" date="2014" name="Int. J. Syst. Evol. Microbiol.">
        <title>Complete genome sequence of Corynebacterium casei LMG S-19264T (=DSM 44701T), isolated from a smear-ripened cheese.</title>
        <authorList>
            <consortium name="US DOE Joint Genome Institute (JGI-PGF)"/>
            <person name="Walter F."/>
            <person name="Albersmeier A."/>
            <person name="Kalinowski J."/>
            <person name="Ruckert C."/>
        </authorList>
    </citation>
    <scope>NUCLEOTIDE SEQUENCE</scope>
    <source>
        <strain evidence="1">CGMCC 1.15367</strain>
    </source>
</reference>